<feature type="domain" description="Acyl-CoA dehydrogenase/oxidase C-terminal" evidence="6">
    <location>
        <begin position="236"/>
        <end position="381"/>
    </location>
</feature>
<protein>
    <submittedName>
        <fullName evidence="9">Acyl-CoA/acyl-ACP dehydrogenase</fullName>
    </submittedName>
</protein>
<organism evidence="9 10">
    <name type="scientific">Sphingomonas colocasiae</name>
    <dbReference type="NCBI Taxonomy" id="1848973"/>
    <lineage>
        <taxon>Bacteria</taxon>
        <taxon>Pseudomonadati</taxon>
        <taxon>Pseudomonadota</taxon>
        <taxon>Alphaproteobacteria</taxon>
        <taxon>Sphingomonadales</taxon>
        <taxon>Sphingomonadaceae</taxon>
        <taxon>Sphingomonas</taxon>
    </lineage>
</organism>
<evidence type="ECO:0000256" key="1">
    <source>
        <dbReference type="ARBA" id="ARBA00001974"/>
    </source>
</evidence>
<keyword evidence="4 5" id="KW-0274">FAD</keyword>
<proteinExistence type="inferred from homology"/>
<comment type="cofactor">
    <cofactor evidence="1 5">
        <name>FAD</name>
        <dbReference type="ChEBI" id="CHEBI:57692"/>
    </cofactor>
</comment>
<name>A0ABS7PYA7_9SPHN</name>
<dbReference type="Pfam" id="PF02770">
    <property type="entry name" value="Acyl-CoA_dh_M"/>
    <property type="match status" value="1"/>
</dbReference>
<feature type="domain" description="Acyl-CoA oxidase/dehydrogenase middle" evidence="7">
    <location>
        <begin position="125"/>
        <end position="221"/>
    </location>
</feature>
<evidence type="ECO:0000256" key="2">
    <source>
        <dbReference type="ARBA" id="ARBA00009347"/>
    </source>
</evidence>
<evidence type="ECO:0000256" key="5">
    <source>
        <dbReference type="RuleBase" id="RU362125"/>
    </source>
</evidence>
<dbReference type="PANTHER" id="PTHR43884:SF12">
    <property type="entry name" value="ISOVALERYL-COA DEHYDROGENASE, MITOCHONDRIAL-RELATED"/>
    <property type="match status" value="1"/>
</dbReference>
<evidence type="ECO:0000259" key="6">
    <source>
        <dbReference type="Pfam" id="PF00441"/>
    </source>
</evidence>
<evidence type="ECO:0000259" key="7">
    <source>
        <dbReference type="Pfam" id="PF02770"/>
    </source>
</evidence>
<evidence type="ECO:0000313" key="10">
    <source>
        <dbReference type="Proteomes" id="UP000706039"/>
    </source>
</evidence>
<comment type="similarity">
    <text evidence="2 5">Belongs to the acyl-CoA dehydrogenase family.</text>
</comment>
<dbReference type="CDD" id="cd00567">
    <property type="entry name" value="ACAD"/>
    <property type="match status" value="1"/>
</dbReference>
<evidence type="ECO:0000259" key="8">
    <source>
        <dbReference type="Pfam" id="PF02771"/>
    </source>
</evidence>
<dbReference type="Pfam" id="PF00441">
    <property type="entry name" value="Acyl-CoA_dh_1"/>
    <property type="match status" value="1"/>
</dbReference>
<evidence type="ECO:0000256" key="3">
    <source>
        <dbReference type="ARBA" id="ARBA00022630"/>
    </source>
</evidence>
<feature type="domain" description="Acyl-CoA dehydrogenase/oxidase N-terminal" evidence="8">
    <location>
        <begin position="7"/>
        <end position="120"/>
    </location>
</feature>
<reference evidence="9 10" key="1">
    <citation type="submission" date="2021-08" db="EMBL/GenBank/DDBJ databases">
        <authorList>
            <person name="Tuo L."/>
        </authorList>
    </citation>
    <scope>NUCLEOTIDE SEQUENCE [LARGE SCALE GENOMIC DNA]</scope>
    <source>
        <strain evidence="9 10">JCM 31229</strain>
    </source>
</reference>
<comment type="caution">
    <text evidence="9">The sequence shown here is derived from an EMBL/GenBank/DDBJ whole genome shotgun (WGS) entry which is preliminary data.</text>
</comment>
<gene>
    <name evidence="9" type="ORF">K7G82_25235</name>
</gene>
<dbReference type="PIRSF" id="PIRSF016578">
    <property type="entry name" value="HsaA"/>
    <property type="match status" value="1"/>
</dbReference>
<dbReference type="EMBL" id="JAINVV010000012">
    <property type="protein sequence ID" value="MBY8825630.1"/>
    <property type="molecule type" value="Genomic_DNA"/>
</dbReference>
<dbReference type="InterPro" id="IPR006089">
    <property type="entry name" value="Acyl-CoA_DH_CS"/>
</dbReference>
<dbReference type="SUPFAM" id="SSF56645">
    <property type="entry name" value="Acyl-CoA dehydrogenase NM domain-like"/>
    <property type="match status" value="1"/>
</dbReference>
<dbReference type="InterPro" id="IPR036250">
    <property type="entry name" value="AcylCo_DH-like_C"/>
</dbReference>
<dbReference type="InterPro" id="IPR037069">
    <property type="entry name" value="AcylCoA_DH/ox_N_sf"/>
</dbReference>
<accession>A0ABS7PYA7</accession>
<dbReference type="Proteomes" id="UP000706039">
    <property type="component" value="Unassembled WGS sequence"/>
</dbReference>
<dbReference type="Pfam" id="PF02771">
    <property type="entry name" value="Acyl-CoA_dh_N"/>
    <property type="match status" value="1"/>
</dbReference>
<dbReference type="Gene3D" id="2.40.110.10">
    <property type="entry name" value="Butyryl-CoA Dehydrogenase, subunit A, domain 2"/>
    <property type="match status" value="1"/>
</dbReference>
<dbReference type="Gene3D" id="1.20.140.10">
    <property type="entry name" value="Butyryl-CoA Dehydrogenase, subunit A, domain 3"/>
    <property type="match status" value="1"/>
</dbReference>
<dbReference type="InterPro" id="IPR013786">
    <property type="entry name" value="AcylCoA_DH/ox_N"/>
</dbReference>
<dbReference type="InterPro" id="IPR006091">
    <property type="entry name" value="Acyl-CoA_Oxase/DH_mid-dom"/>
</dbReference>
<keyword evidence="3 5" id="KW-0285">Flavoprotein</keyword>
<dbReference type="PANTHER" id="PTHR43884">
    <property type="entry name" value="ACYL-COA DEHYDROGENASE"/>
    <property type="match status" value="1"/>
</dbReference>
<dbReference type="InterPro" id="IPR009100">
    <property type="entry name" value="AcylCoA_DH/oxidase_NM_dom_sf"/>
</dbReference>
<dbReference type="InterPro" id="IPR046373">
    <property type="entry name" value="Acyl-CoA_Oxase/DH_mid-dom_sf"/>
</dbReference>
<sequence>MNLELPEEHRAFRDMVESFVAAELPKDWARELERREHDYPFELWDKFTKAGFHGLGIPEEYGGIGGDVLMQMILARSLARTLGGLSWIWGLTSFAGMKSIGVYGTEEQKRRFLPDIAAGKLRAGISFTEPGGGTDVLGAMRTYATKVDGGWKINGEKIWSSSAHVADYLLLLARSDRTVEKNHHGVTLFWVPAKAPGITTTELSKLGMRSIGSCLVHLEDVFVSDDLVLGEPHQAWRMLLPTLNNERMMVSAFCLGIIDGVLEDALDYAGQRKAYGKVIGQFQAIQHMIAEIKMAQYQVECMLTDCAWKIAVGKDSLVETTALKVIASDQANRCADIGLQILGGMGYSAETDMQRYWRDSRLWRIGPITNEMARNVIAENLGLPRSF</sequence>
<evidence type="ECO:0000313" key="9">
    <source>
        <dbReference type="EMBL" id="MBY8825630.1"/>
    </source>
</evidence>
<evidence type="ECO:0000256" key="4">
    <source>
        <dbReference type="ARBA" id="ARBA00022827"/>
    </source>
</evidence>
<keyword evidence="5" id="KW-0560">Oxidoreductase</keyword>
<dbReference type="SUPFAM" id="SSF47203">
    <property type="entry name" value="Acyl-CoA dehydrogenase C-terminal domain-like"/>
    <property type="match status" value="1"/>
</dbReference>
<dbReference type="Gene3D" id="1.10.540.10">
    <property type="entry name" value="Acyl-CoA dehydrogenase/oxidase, N-terminal domain"/>
    <property type="match status" value="1"/>
</dbReference>
<keyword evidence="10" id="KW-1185">Reference proteome</keyword>
<dbReference type="InterPro" id="IPR009075">
    <property type="entry name" value="AcylCo_DH/oxidase_C"/>
</dbReference>
<dbReference type="PROSITE" id="PS00073">
    <property type="entry name" value="ACYL_COA_DH_2"/>
    <property type="match status" value="1"/>
</dbReference>